<dbReference type="InterPro" id="IPR013325">
    <property type="entry name" value="RNA_pol_sigma_r2"/>
</dbReference>
<dbReference type="Pfam" id="PF12680">
    <property type="entry name" value="SnoaL_2"/>
    <property type="match status" value="1"/>
</dbReference>
<dbReference type="InterPro" id="IPR013324">
    <property type="entry name" value="RNA_pol_sigma_r3/r4-like"/>
</dbReference>
<dbReference type="Gene3D" id="3.10.450.50">
    <property type="match status" value="1"/>
</dbReference>
<dbReference type="GO" id="GO:0006352">
    <property type="term" value="P:DNA-templated transcription initiation"/>
    <property type="evidence" value="ECO:0007669"/>
    <property type="project" value="InterPro"/>
</dbReference>
<evidence type="ECO:0000256" key="7">
    <source>
        <dbReference type="SAM" id="MobiDB-lite"/>
    </source>
</evidence>
<evidence type="ECO:0000256" key="4">
    <source>
        <dbReference type="ARBA" id="ARBA00023082"/>
    </source>
</evidence>
<evidence type="ECO:0000259" key="10">
    <source>
        <dbReference type="Pfam" id="PF12680"/>
    </source>
</evidence>
<dbReference type="PANTHER" id="PTHR30173">
    <property type="entry name" value="SIGMA 19 FACTOR"/>
    <property type="match status" value="1"/>
</dbReference>
<dbReference type="InterPro" id="IPR007627">
    <property type="entry name" value="RNA_pol_sigma70_r2"/>
</dbReference>
<dbReference type="Pfam" id="PF08281">
    <property type="entry name" value="Sigma70_r4_2"/>
    <property type="match status" value="1"/>
</dbReference>
<evidence type="ECO:0000259" key="8">
    <source>
        <dbReference type="Pfam" id="PF04542"/>
    </source>
</evidence>
<dbReference type="SUPFAM" id="SSF88946">
    <property type="entry name" value="Sigma2 domain of RNA polymerase sigma factors"/>
    <property type="match status" value="1"/>
</dbReference>
<proteinExistence type="inferred from homology"/>
<dbReference type="InterPro" id="IPR037401">
    <property type="entry name" value="SnoaL-like"/>
</dbReference>
<evidence type="ECO:0000256" key="2">
    <source>
        <dbReference type="ARBA" id="ARBA00011344"/>
    </source>
</evidence>
<dbReference type="PANTHER" id="PTHR30173:SF43">
    <property type="entry name" value="ECF RNA POLYMERASE SIGMA FACTOR SIGI-RELATED"/>
    <property type="match status" value="1"/>
</dbReference>
<organism evidence="11 12">
    <name type="scientific">Mycobacterium novum</name>
    <dbReference type="NCBI Taxonomy" id="2492438"/>
    <lineage>
        <taxon>Bacteria</taxon>
        <taxon>Bacillati</taxon>
        <taxon>Actinomycetota</taxon>
        <taxon>Actinomycetes</taxon>
        <taxon>Mycobacteriales</taxon>
        <taxon>Mycobacteriaceae</taxon>
        <taxon>Mycobacterium</taxon>
    </lineage>
</organism>
<dbReference type="Gene3D" id="1.10.10.10">
    <property type="entry name" value="Winged helix-like DNA-binding domain superfamily/Winged helix DNA-binding domain"/>
    <property type="match status" value="1"/>
</dbReference>
<dbReference type="RefSeq" id="WP_193465633.1">
    <property type="nucleotide sequence ID" value="NZ_AP022562.1"/>
</dbReference>
<keyword evidence="4" id="KW-0731">Sigma factor</keyword>
<dbReference type="Pfam" id="PF04542">
    <property type="entry name" value="Sigma70_r2"/>
    <property type="match status" value="1"/>
</dbReference>
<feature type="region of interest" description="Disordered" evidence="7">
    <location>
        <begin position="281"/>
        <end position="300"/>
    </location>
</feature>
<gene>
    <name evidence="11" type="primary">rpoE</name>
    <name evidence="11" type="ORF">MNVM_02850</name>
</gene>
<dbReference type="AlphaFoldDB" id="A0A7I7JIY7"/>
<dbReference type="NCBIfam" id="TIGR02937">
    <property type="entry name" value="sigma70-ECF"/>
    <property type="match status" value="1"/>
</dbReference>
<dbReference type="InterPro" id="IPR013249">
    <property type="entry name" value="RNA_pol_sigma70_r4_t2"/>
</dbReference>
<dbReference type="InterPro" id="IPR036388">
    <property type="entry name" value="WH-like_DNA-bd_sf"/>
</dbReference>
<name>A0A7I7JIY7_9MYCO</name>
<dbReference type="SUPFAM" id="SSF54427">
    <property type="entry name" value="NTF2-like"/>
    <property type="match status" value="1"/>
</dbReference>
<dbReference type="InterPro" id="IPR032710">
    <property type="entry name" value="NTF2-like_dom_sf"/>
</dbReference>
<evidence type="ECO:0000256" key="5">
    <source>
        <dbReference type="ARBA" id="ARBA00023125"/>
    </source>
</evidence>
<feature type="domain" description="SnoaL-like" evidence="10">
    <location>
        <begin position="178"/>
        <end position="262"/>
    </location>
</feature>
<dbReference type="KEGG" id="mnm:MNVM_02850"/>
<keyword evidence="3" id="KW-0805">Transcription regulation</keyword>
<comment type="similarity">
    <text evidence="1">Belongs to the sigma-70 factor family. ECF subfamily.</text>
</comment>
<dbReference type="InterPro" id="IPR014284">
    <property type="entry name" value="RNA_pol_sigma-70_dom"/>
</dbReference>
<dbReference type="SUPFAM" id="SSF88659">
    <property type="entry name" value="Sigma3 and sigma4 domains of RNA polymerase sigma factors"/>
    <property type="match status" value="1"/>
</dbReference>
<keyword evidence="11" id="KW-0240">DNA-directed RNA polymerase</keyword>
<dbReference type="GO" id="GO:0003677">
    <property type="term" value="F:DNA binding"/>
    <property type="evidence" value="ECO:0007669"/>
    <property type="project" value="UniProtKB-KW"/>
</dbReference>
<dbReference type="GO" id="GO:0016987">
    <property type="term" value="F:sigma factor activity"/>
    <property type="evidence" value="ECO:0007669"/>
    <property type="project" value="UniProtKB-KW"/>
</dbReference>
<evidence type="ECO:0000256" key="1">
    <source>
        <dbReference type="ARBA" id="ARBA00010641"/>
    </source>
</evidence>
<reference evidence="11 12" key="1">
    <citation type="journal article" date="2019" name="Emerg. Microbes Infect.">
        <title>Comprehensive subspecies identification of 175 nontuberculous mycobacteria species based on 7547 genomic profiles.</title>
        <authorList>
            <person name="Matsumoto Y."/>
            <person name="Kinjo T."/>
            <person name="Motooka D."/>
            <person name="Nabeya D."/>
            <person name="Jung N."/>
            <person name="Uechi K."/>
            <person name="Horii T."/>
            <person name="Iida T."/>
            <person name="Fujita J."/>
            <person name="Nakamura S."/>
        </authorList>
    </citation>
    <scope>NUCLEOTIDE SEQUENCE [LARGE SCALE GENOMIC DNA]</scope>
    <source>
        <strain evidence="11 12">JCM 6391</strain>
    </source>
</reference>
<evidence type="ECO:0000256" key="6">
    <source>
        <dbReference type="ARBA" id="ARBA00023163"/>
    </source>
</evidence>
<evidence type="ECO:0000256" key="3">
    <source>
        <dbReference type="ARBA" id="ARBA00023015"/>
    </source>
</evidence>
<sequence>MTSESQLAEIFEQHRPRLRALAYRVLGSWSDAEDAVQEAWLRLARQDADAIDHLPGWLTTVTGRICIDALRSRASRPEIPIDQDLPELVVSDDAETPEDTAVLSESVGLALLVVLGSLRPDERLAFVLHDMFAVPFAEIGQLLGRSADAAKMVASRARRKVQDVPQPAGDRRAQREVVDAFLAAAQGGDFDALLRVLDPDVTWRQHTSRGVTVMTGSSAIAEAVRRGQGARITARRVLVNGEPGILAWGPTGRPLSLMACTVRAGRLVGIVSIADPARLAGMDLPQDPQAPASAHQRPRR</sequence>
<comment type="subunit">
    <text evidence="2">Interacts transiently with the RNA polymerase catalytic core formed by RpoA, RpoB, RpoC and RpoZ (2 alpha, 1 beta, 1 beta' and 1 omega subunit) to form the RNA polymerase holoenzyme that can initiate transcription.</text>
</comment>
<accession>A0A7I7JIY7</accession>
<dbReference type="Gene3D" id="1.10.1740.10">
    <property type="match status" value="1"/>
</dbReference>
<keyword evidence="12" id="KW-1185">Reference proteome</keyword>
<evidence type="ECO:0000259" key="9">
    <source>
        <dbReference type="Pfam" id="PF08281"/>
    </source>
</evidence>
<keyword evidence="6" id="KW-0804">Transcription</keyword>
<protein>
    <submittedName>
        <fullName evidence="11">DNA-directed RNA polymerase sigma-70 factor</fullName>
    </submittedName>
</protein>
<feature type="domain" description="RNA polymerase sigma-70 region 2" evidence="8">
    <location>
        <begin position="10"/>
        <end position="74"/>
    </location>
</feature>
<dbReference type="GO" id="GO:0000428">
    <property type="term" value="C:DNA-directed RNA polymerase complex"/>
    <property type="evidence" value="ECO:0007669"/>
    <property type="project" value="UniProtKB-KW"/>
</dbReference>
<dbReference type="EMBL" id="AP022562">
    <property type="protein sequence ID" value="BBX11204.1"/>
    <property type="molecule type" value="Genomic_DNA"/>
</dbReference>
<dbReference type="Proteomes" id="UP000466997">
    <property type="component" value="Chromosome"/>
</dbReference>
<evidence type="ECO:0000313" key="12">
    <source>
        <dbReference type="Proteomes" id="UP000466997"/>
    </source>
</evidence>
<feature type="domain" description="RNA polymerase sigma factor 70 region 4 type 2" evidence="9">
    <location>
        <begin position="110"/>
        <end position="160"/>
    </location>
</feature>
<evidence type="ECO:0000313" key="11">
    <source>
        <dbReference type="EMBL" id="BBX11204.1"/>
    </source>
</evidence>
<dbReference type="InterPro" id="IPR052704">
    <property type="entry name" value="ECF_Sigma-70_Domain"/>
</dbReference>
<keyword evidence="5" id="KW-0238">DNA-binding</keyword>